<feature type="region of interest" description="Disordered" evidence="6">
    <location>
        <begin position="88"/>
        <end position="116"/>
    </location>
</feature>
<keyword evidence="4" id="KW-0804">Transcription</keyword>
<feature type="region of interest" description="Disordered" evidence="6">
    <location>
        <begin position="141"/>
        <end position="186"/>
    </location>
</feature>
<evidence type="ECO:0000313" key="8">
    <source>
        <dbReference type="EMBL" id="KAJ2904061.1"/>
    </source>
</evidence>
<dbReference type="SMART" id="SM00066">
    <property type="entry name" value="GAL4"/>
    <property type="match status" value="1"/>
</dbReference>
<evidence type="ECO:0000259" key="7">
    <source>
        <dbReference type="PROSITE" id="PS50048"/>
    </source>
</evidence>
<dbReference type="PROSITE" id="PS50048">
    <property type="entry name" value="ZN2_CY6_FUNGAL_2"/>
    <property type="match status" value="1"/>
</dbReference>
<sequence>MEPQHQHHPNDQQESQHSQQQTENDIPSCQGCRRRKLRCSRDQPTCVHCSRLGSECVYDLRKNKPGLRPGAVESLNRRVEALEQALQQGRHDGPDGPDGAHSVERNSHPNFNSNPQIEQPILSVLSTLASELTKLNERVALSSGQGQADSSGSIQASPKHDGSTPSDEYQRPQLQRPPKRRRLDSCGNIQIEVDAQLEELRHSSTTLPSRALLDEILVAYFSYVQPWIPILHETSFRRRLQQVRYEDGGTTRGFTLLLHAIVVGALRLVGGQGTSMGHDAWGNVMSGVGTGMRDEDVAAQVEKSRNYVLLRAMSNLSVENLQALIIVAFTDIGNGQAAKAWSIIGSITRTVEFLSLNVEPEDRAVSTTMVSNSNSLVFHQGQKSECWVEQEQERRVFWNIFSLDRYCSVTRGWNTSLTAENVHRKLPADGGLWHKSEPVGTPFFGIWDRSVAKLGNSVAFLPAAHYPSPEQPQQVQGGHGMVDGIGVAATTVVGQGPETPNTAGSADKSITGAADTTIGAFAYCIEATESLSRVTTYFLQQPVNYKDRQEVSNWLTRFKELDIRLVHWKMFLPPRWSDSNVSRLPTVIEMDPNLTLAHITHNTSMILLHHRIAYPAPEWSNIIKLPSDCSAETCYVAAIETANITEKYLRHTHKDSPVNAQFAFCVFVSARLLLVHKQATKTPMPTEYFALLTGLEEMAQRWVGPSRHGQWENCLAGRYVLELRAIYQNLLDHPEQIIQVLPQMDINGNPIARGYSARNSPRQEGEGQDPRMAAAAPTPTTATMAMRGNPSSNQSKTTCPVVREGVWTPGSAAGRQQQNLDELSNIGQMLLDPQFLEMDRIISFDDVMFSRPEQLIPGAGGMADAANGMANGMELQGWVPGPA</sequence>
<comment type="subcellular location">
    <subcellularLocation>
        <location evidence="1">Nucleus</location>
    </subcellularLocation>
</comment>
<comment type="caution">
    <text evidence="8">The sequence shown here is derived from an EMBL/GenBank/DDBJ whole genome shotgun (WGS) entry which is preliminary data.</text>
</comment>
<evidence type="ECO:0000256" key="2">
    <source>
        <dbReference type="ARBA" id="ARBA00022723"/>
    </source>
</evidence>
<evidence type="ECO:0000256" key="4">
    <source>
        <dbReference type="ARBA" id="ARBA00023163"/>
    </source>
</evidence>
<dbReference type="GO" id="GO:0005634">
    <property type="term" value="C:nucleus"/>
    <property type="evidence" value="ECO:0007669"/>
    <property type="project" value="UniProtKB-SubCell"/>
</dbReference>
<feature type="region of interest" description="Disordered" evidence="6">
    <location>
        <begin position="1"/>
        <end position="27"/>
    </location>
</feature>
<evidence type="ECO:0000313" key="9">
    <source>
        <dbReference type="Proteomes" id="UP001201980"/>
    </source>
</evidence>
<dbReference type="PANTHER" id="PTHR47338:SF23">
    <property type="entry name" value="ZN(II)2CYS6 TRANSCRIPTION FACTOR (EUROFUNG)"/>
    <property type="match status" value="1"/>
</dbReference>
<feature type="compositionally biased region" description="Low complexity" evidence="6">
    <location>
        <begin position="12"/>
        <end position="21"/>
    </location>
</feature>
<dbReference type="InterPro" id="IPR036864">
    <property type="entry name" value="Zn2-C6_fun-type_DNA-bd_sf"/>
</dbReference>
<reference evidence="8" key="1">
    <citation type="submission" date="2022-07" db="EMBL/GenBank/DDBJ databases">
        <title>Draft genome sequence of Zalerion maritima ATCC 34329, a (micro)plastics degrading marine fungus.</title>
        <authorList>
            <person name="Paco A."/>
            <person name="Goncalves M.F.M."/>
            <person name="Rocha-Santos T.A.P."/>
            <person name="Alves A."/>
        </authorList>
    </citation>
    <scope>NUCLEOTIDE SEQUENCE</scope>
    <source>
        <strain evidence="8">ATCC 34329</strain>
    </source>
</reference>
<dbReference type="GO" id="GO:0008270">
    <property type="term" value="F:zinc ion binding"/>
    <property type="evidence" value="ECO:0007669"/>
    <property type="project" value="InterPro"/>
</dbReference>
<name>A0AAD5RVV3_9PEZI</name>
<keyword evidence="5" id="KW-0539">Nucleus</keyword>
<proteinExistence type="predicted"/>
<dbReference type="GO" id="GO:0003677">
    <property type="term" value="F:DNA binding"/>
    <property type="evidence" value="ECO:0007669"/>
    <property type="project" value="InterPro"/>
</dbReference>
<organism evidence="8 9">
    <name type="scientific">Zalerion maritima</name>
    <dbReference type="NCBI Taxonomy" id="339359"/>
    <lineage>
        <taxon>Eukaryota</taxon>
        <taxon>Fungi</taxon>
        <taxon>Dikarya</taxon>
        <taxon>Ascomycota</taxon>
        <taxon>Pezizomycotina</taxon>
        <taxon>Sordariomycetes</taxon>
        <taxon>Lulworthiomycetidae</taxon>
        <taxon>Lulworthiales</taxon>
        <taxon>Lulworthiaceae</taxon>
        <taxon>Zalerion</taxon>
    </lineage>
</organism>
<dbReference type="PANTHER" id="PTHR47338">
    <property type="entry name" value="ZN(II)2CYS6 TRANSCRIPTION FACTOR (EUROFUNG)-RELATED"/>
    <property type="match status" value="1"/>
</dbReference>
<evidence type="ECO:0000256" key="3">
    <source>
        <dbReference type="ARBA" id="ARBA00023015"/>
    </source>
</evidence>
<dbReference type="PROSITE" id="PS00463">
    <property type="entry name" value="ZN2_CY6_FUNGAL_1"/>
    <property type="match status" value="1"/>
</dbReference>
<dbReference type="AlphaFoldDB" id="A0AAD5RVV3"/>
<feature type="compositionally biased region" description="Low complexity" evidence="6">
    <location>
        <begin position="770"/>
        <end position="787"/>
    </location>
</feature>
<dbReference type="InterPro" id="IPR001138">
    <property type="entry name" value="Zn2Cys6_DnaBD"/>
</dbReference>
<feature type="compositionally biased region" description="Low complexity" evidence="6">
    <location>
        <begin position="141"/>
        <end position="157"/>
    </location>
</feature>
<feature type="compositionally biased region" description="Polar residues" evidence="6">
    <location>
        <begin position="789"/>
        <end position="798"/>
    </location>
</feature>
<dbReference type="Pfam" id="PF00172">
    <property type="entry name" value="Zn_clus"/>
    <property type="match status" value="1"/>
</dbReference>
<dbReference type="EMBL" id="JAKWBI020000063">
    <property type="protein sequence ID" value="KAJ2904061.1"/>
    <property type="molecule type" value="Genomic_DNA"/>
</dbReference>
<keyword evidence="3" id="KW-0805">Transcription regulation</keyword>
<dbReference type="InterPro" id="IPR050815">
    <property type="entry name" value="TF_fung"/>
</dbReference>
<dbReference type="SUPFAM" id="SSF57701">
    <property type="entry name" value="Zn2/Cys6 DNA-binding domain"/>
    <property type="match status" value="1"/>
</dbReference>
<dbReference type="GO" id="GO:0000981">
    <property type="term" value="F:DNA-binding transcription factor activity, RNA polymerase II-specific"/>
    <property type="evidence" value="ECO:0007669"/>
    <property type="project" value="InterPro"/>
</dbReference>
<dbReference type="CDD" id="cd00067">
    <property type="entry name" value="GAL4"/>
    <property type="match status" value="1"/>
</dbReference>
<dbReference type="CDD" id="cd12148">
    <property type="entry name" value="fungal_TF_MHR"/>
    <property type="match status" value="1"/>
</dbReference>
<dbReference type="GO" id="GO:0006351">
    <property type="term" value="P:DNA-templated transcription"/>
    <property type="evidence" value="ECO:0007669"/>
    <property type="project" value="InterPro"/>
</dbReference>
<gene>
    <name evidence="8" type="ORF">MKZ38_008872</name>
</gene>
<evidence type="ECO:0000256" key="5">
    <source>
        <dbReference type="ARBA" id="ARBA00023242"/>
    </source>
</evidence>
<dbReference type="Proteomes" id="UP001201980">
    <property type="component" value="Unassembled WGS sequence"/>
</dbReference>
<evidence type="ECO:0000256" key="6">
    <source>
        <dbReference type="SAM" id="MobiDB-lite"/>
    </source>
</evidence>
<feature type="region of interest" description="Disordered" evidence="6">
    <location>
        <begin position="751"/>
        <end position="798"/>
    </location>
</feature>
<evidence type="ECO:0000256" key="1">
    <source>
        <dbReference type="ARBA" id="ARBA00004123"/>
    </source>
</evidence>
<dbReference type="Gene3D" id="4.10.240.10">
    <property type="entry name" value="Zn(2)-C6 fungal-type DNA-binding domain"/>
    <property type="match status" value="1"/>
</dbReference>
<feature type="domain" description="Zn(2)-C6 fungal-type" evidence="7">
    <location>
        <begin position="28"/>
        <end position="58"/>
    </location>
</feature>
<accession>A0AAD5RVV3</accession>
<keyword evidence="2" id="KW-0479">Metal-binding</keyword>
<keyword evidence="9" id="KW-1185">Reference proteome</keyword>
<dbReference type="InterPro" id="IPR007219">
    <property type="entry name" value="XnlR_reg_dom"/>
</dbReference>
<dbReference type="SMART" id="SM00906">
    <property type="entry name" value="Fungal_trans"/>
    <property type="match status" value="1"/>
</dbReference>
<dbReference type="Pfam" id="PF04082">
    <property type="entry name" value="Fungal_trans"/>
    <property type="match status" value="1"/>
</dbReference>
<protein>
    <submittedName>
        <fullName evidence="8">Quinic acid utilization activator</fullName>
    </submittedName>
</protein>
<feature type="compositionally biased region" description="Basic and acidic residues" evidence="6">
    <location>
        <begin position="1"/>
        <end position="11"/>
    </location>
</feature>